<dbReference type="SUPFAM" id="SSF53448">
    <property type="entry name" value="Nucleotide-diphospho-sugar transferases"/>
    <property type="match status" value="1"/>
</dbReference>
<dbReference type="Pfam" id="PF01128">
    <property type="entry name" value="IspD"/>
    <property type="match status" value="1"/>
</dbReference>
<name>A0ABN2KQB0_9MICC</name>
<dbReference type="Gene3D" id="3.90.550.10">
    <property type="entry name" value="Spore Coat Polysaccharide Biosynthesis Protein SpsA, Chain A"/>
    <property type="match status" value="1"/>
</dbReference>
<comment type="similarity">
    <text evidence="3 7">Belongs to the IspD/TarI cytidylyltransferase family. IspD subfamily.</text>
</comment>
<dbReference type="HAMAP" id="MF_00108">
    <property type="entry name" value="IspD"/>
    <property type="match status" value="1"/>
</dbReference>
<sequence>MTGSPARSTTANPPSPEGGFAVVVVAAGSGTRLGHGIPKALVALGGRPLLEHALRGIRDAGLTGPVLVTVPAGDLELSATARAHGARPVTGGDTRAESVREALAELARIEPACTAVLVHDAARCLTPPEVFRTVVDRLRAGARAVVPVLPVADTMRRVDGAGRSLGTVDRTVLRAVQTPQGFDLALLRAVNRDAAAAGTDPGSVTDDASLVEAHAPGTPVLTVPGHEHAFKITRPLDLVLAEAVLRARAPDTAAAVPVATAAAPSPSVPSPSVPAPPVPTPRSADR</sequence>
<dbReference type="Proteomes" id="UP001501204">
    <property type="component" value="Unassembled WGS sequence"/>
</dbReference>
<proteinExistence type="inferred from homology"/>
<evidence type="ECO:0000313" key="9">
    <source>
        <dbReference type="EMBL" id="GAA1761817.1"/>
    </source>
</evidence>
<keyword evidence="4 7" id="KW-0808">Transferase</keyword>
<dbReference type="InterPro" id="IPR001228">
    <property type="entry name" value="IspD"/>
</dbReference>
<evidence type="ECO:0000256" key="6">
    <source>
        <dbReference type="ARBA" id="ARBA00023229"/>
    </source>
</evidence>
<comment type="catalytic activity">
    <reaction evidence="1 7">
        <text>2-C-methyl-D-erythritol 4-phosphate + CTP + H(+) = 4-CDP-2-C-methyl-D-erythritol + diphosphate</text>
        <dbReference type="Rhea" id="RHEA:13429"/>
        <dbReference type="ChEBI" id="CHEBI:15378"/>
        <dbReference type="ChEBI" id="CHEBI:33019"/>
        <dbReference type="ChEBI" id="CHEBI:37563"/>
        <dbReference type="ChEBI" id="CHEBI:57823"/>
        <dbReference type="ChEBI" id="CHEBI:58262"/>
        <dbReference type="EC" id="2.7.7.60"/>
    </reaction>
</comment>
<dbReference type="EC" id="2.7.7.60" evidence="7"/>
<comment type="function">
    <text evidence="7">Catalyzes the formation of 4-diphosphocytidyl-2-C-methyl-D-erythritol from CTP and 2-C-methyl-D-erythritol 4-phosphate (MEP).</text>
</comment>
<dbReference type="RefSeq" id="WP_344122257.1">
    <property type="nucleotide sequence ID" value="NZ_BAAAOA010000024.1"/>
</dbReference>
<dbReference type="PANTHER" id="PTHR32125">
    <property type="entry name" value="2-C-METHYL-D-ERYTHRITOL 4-PHOSPHATE CYTIDYLYLTRANSFERASE, CHLOROPLASTIC"/>
    <property type="match status" value="1"/>
</dbReference>
<dbReference type="InterPro" id="IPR034683">
    <property type="entry name" value="IspD/TarI"/>
</dbReference>
<evidence type="ECO:0000256" key="2">
    <source>
        <dbReference type="ARBA" id="ARBA00004787"/>
    </source>
</evidence>
<evidence type="ECO:0000313" key="10">
    <source>
        <dbReference type="Proteomes" id="UP001501204"/>
    </source>
</evidence>
<comment type="caution">
    <text evidence="9">The sequence shown here is derived from an EMBL/GenBank/DDBJ whole genome shotgun (WGS) entry which is preliminary data.</text>
</comment>
<dbReference type="PANTHER" id="PTHR32125:SF4">
    <property type="entry name" value="2-C-METHYL-D-ERYTHRITOL 4-PHOSPHATE CYTIDYLYLTRANSFERASE, CHLOROPLASTIC"/>
    <property type="match status" value="1"/>
</dbReference>
<dbReference type="CDD" id="cd02516">
    <property type="entry name" value="CDP-ME_synthetase"/>
    <property type="match status" value="1"/>
</dbReference>
<feature type="site" description="Positions MEP for the nucleophilic attack" evidence="7">
    <location>
        <position position="231"/>
    </location>
</feature>
<keyword evidence="10" id="KW-1185">Reference proteome</keyword>
<feature type="region of interest" description="Disordered" evidence="8">
    <location>
        <begin position="257"/>
        <end position="286"/>
    </location>
</feature>
<evidence type="ECO:0000256" key="4">
    <source>
        <dbReference type="ARBA" id="ARBA00022679"/>
    </source>
</evidence>
<feature type="compositionally biased region" description="Pro residues" evidence="8">
    <location>
        <begin position="266"/>
        <end position="280"/>
    </location>
</feature>
<feature type="site" description="Transition state stabilizer" evidence="7">
    <location>
        <position position="39"/>
    </location>
</feature>
<protein>
    <recommendedName>
        <fullName evidence="7">2-C-methyl-D-erythritol 4-phosphate cytidylyltransferase</fullName>
        <ecNumber evidence="7">2.7.7.60</ecNumber>
    </recommendedName>
    <alternativeName>
        <fullName evidence="7">4-diphosphocytidyl-2C-methyl-D-erythritol synthase</fullName>
    </alternativeName>
    <alternativeName>
        <fullName evidence="7">MEP cytidylyltransferase</fullName>
        <shortName evidence="7">MCT</shortName>
    </alternativeName>
</protein>
<dbReference type="GO" id="GO:0016779">
    <property type="term" value="F:nucleotidyltransferase activity"/>
    <property type="evidence" value="ECO:0007669"/>
    <property type="project" value="UniProtKB-KW"/>
</dbReference>
<dbReference type="InterPro" id="IPR018294">
    <property type="entry name" value="ISPD_synthase_CS"/>
</dbReference>
<feature type="site" description="Positions MEP for the nucleophilic attack" evidence="7">
    <location>
        <position position="170"/>
    </location>
</feature>
<comment type="pathway">
    <text evidence="2 7">Isoprenoid biosynthesis; isopentenyl diphosphate biosynthesis via DXP pathway; isopentenyl diphosphate from 1-deoxy-D-xylulose 5-phosphate: step 2/6.</text>
</comment>
<evidence type="ECO:0000256" key="1">
    <source>
        <dbReference type="ARBA" id="ARBA00001282"/>
    </source>
</evidence>
<organism evidence="9 10">
    <name type="scientific">Kocuria aegyptia</name>
    <dbReference type="NCBI Taxonomy" id="330943"/>
    <lineage>
        <taxon>Bacteria</taxon>
        <taxon>Bacillati</taxon>
        <taxon>Actinomycetota</taxon>
        <taxon>Actinomycetes</taxon>
        <taxon>Micrococcales</taxon>
        <taxon>Micrococcaceae</taxon>
        <taxon>Kocuria</taxon>
    </lineage>
</organism>
<accession>A0ABN2KQB0</accession>
<evidence type="ECO:0000256" key="8">
    <source>
        <dbReference type="SAM" id="MobiDB-lite"/>
    </source>
</evidence>
<evidence type="ECO:0000256" key="5">
    <source>
        <dbReference type="ARBA" id="ARBA00022695"/>
    </source>
</evidence>
<keyword evidence="6 7" id="KW-0414">Isoprene biosynthesis</keyword>
<dbReference type="InterPro" id="IPR050088">
    <property type="entry name" value="IspD/TarI_cytidylyltransf_bact"/>
</dbReference>
<dbReference type="InterPro" id="IPR029044">
    <property type="entry name" value="Nucleotide-diphossugar_trans"/>
</dbReference>
<dbReference type="NCBIfam" id="TIGR00453">
    <property type="entry name" value="ispD"/>
    <property type="match status" value="1"/>
</dbReference>
<gene>
    <name evidence="7 9" type="primary">ispD</name>
    <name evidence="9" type="ORF">GCM10009767_20930</name>
</gene>
<dbReference type="EMBL" id="BAAAOA010000024">
    <property type="protein sequence ID" value="GAA1761817.1"/>
    <property type="molecule type" value="Genomic_DNA"/>
</dbReference>
<keyword evidence="5 7" id="KW-0548">Nucleotidyltransferase</keyword>
<evidence type="ECO:0000256" key="3">
    <source>
        <dbReference type="ARBA" id="ARBA00009789"/>
    </source>
</evidence>
<feature type="site" description="Transition state stabilizer" evidence="7">
    <location>
        <position position="32"/>
    </location>
</feature>
<evidence type="ECO:0000256" key="7">
    <source>
        <dbReference type="HAMAP-Rule" id="MF_00108"/>
    </source>
</evidence>
<dbReference type="PROSITE" id="PS01295">
    <property type="entry name" value="ISPD"/>
    <property type="match status" value="1"/>
</dbReference>
<reference evidence="9 10" key="1">
    <citation type="journal article" date="2019" name="Int. J. Syst. Evol. Microbiol.">
        <title>The Global Catalogue of Microorganisms (GCM) 10K type strain sequencing project: providing services to taxonomists for standard genome sequencing and annotation.</title>
        <authorList>
            <consortium name="The Broad Institute Genomics Platform"/>
            <consortium name="The Broad Institute Genome Sequencing Center for Infectious Disease"/>
            <person name="Wu L."/>
            <person name="Ma J."/>
        </authorList>
    </citation>
    <scope>NUCLEOTIDE SEQUENCE [LARGE SCALE GENOMIC DNA]</scope>
    <source>
        <strain evidence="9 10">JCM 14735</strain>
    </source>
</reference>